<dbReference type="InterPro" id="IPR044023">
    <property type="entry name" value="Ig_7"/>
</dbReference>
<name>A0ABW5NQQ4_9FLAO</name>
<gene>
    <name evidence="4" type="ORF">ACFSR3_05105</name>
</gene>
<evidence type="ECO:0000256" key="2">
    <source>
        <dbReference type="SAM" id="SignalP"/>
    </source>
</evidence>
<dbReference type="RefSeq" id="WP_379820010.1">
    <property type="nucleotide sequence ID" value="NZ_JBHUMD010000006.1"/>
</dbReference>
<sequence>MTRKLPNLILGLMTLFAVGTTTAQEYQTMPIASGLNADVIANGVGSALSSTSIDIDGVNYNYVATDFKATASSTAITYGVPANGLINSIVTATPGLSYQLAPLSGNNSLRLATGTTSGTIAFTTPMAVNTLYMLGVTGSGSGTVTAVVNFSDATSQTFTSVSVPDWYDATNPPPAIQGIGRINRQTNGLESSTTNPRMYQITLAISPANQSKLVQSVTVTKTSTGGEVVNIFAFSADVYTSCPSPTNLTYASTTDGAVINWTAPASAPSSGYEYYTSASATPPTASTTPTGSVAAGVTTKTLTGFAIGSSYYFWIRSNCGATKGFWKQIVFTPGQIVLTYTAGDLNSEYNTAPTLTTVPTCPANLTATIPPGFKIASVATSYNYTSQGGLFMSEQRSILACTTNNTTEASIATSTGNGGTAIYNRTGISIANDLEGTVAFQLRVWRVWGGSGCNVTYGKIDNNTWKVTINLAYATCTTPATPTAANQNICPQATMGDLTVGGISGAVYKFYTAPTGGTAIASTAAVSNGTFYVSQTIGTCESARSAAFTVTLAPTALPTAAPQTLCGGSTVANLTTTSGVNIKWYTAETGGTALAATTALATGNYYVSQTVGGCESARATVAISVTTIAPPTVAAQTFCAGSGATVANLVATGEANGTIKWYASETATVTLAPTTVLGTGTYYVSQTVGVCESIKVSCQVTIASVVSPVIPAQQLCSGATVANLPTNPNISITYKWYATSTSTTPLTSDTVLATGTYYVTQTIAVCESAKSTVQVTINTVTPPVVEDQEFCAGATVADLQATPAAGNTIKWYASETSTTALTATTALATGTYYVSQSINGCESSKDAVAVVVFDAVAAPVTAPQLICFGSTLADVPVTAEEGATLTWYASATATASLDASTPVITGTTYYVSQTVGNCEGARASITVTLNSIAAPAAQNFAICNSSLFAELPVEGLPDATFNWYSSQTSTVQLVGLVSAGTFYVSQTVDGCESPRTAATIALTNVPTPFPAAEQTFCGEAFVADLEAGATAGYTVNWYSPTGDPVTPNDVLVSGQYTVTQTMGECESIAATVDVVVTTMPDAPVGPADQDYENGQTAGDLEVEFIAGATVQWYFLDEDVWIEIPATTPLIDGAVYGVTQTVGDCESEVLAITVNIVLGADDFALANLVIYPNPSSDIMNIEGRENITELSVYNLLGQKVLYQKVNATSTQINISSLPSATYLLMATGANGGTATFKIVKQ</sequence>
<dbReference type="InterPro" id="IPR013783">
    <property type="entry name" value="Ig-like_fold"/>
</dbReference>
<organism evidence="4 5">
    <name type="scientific">Flavobacterium suzhouense</name>
    <dbReference type="NCBI Taxonomy" id="1529638"/>
    <lineage>
        <taxon>Bacteria</taxon>
        <taxon>Pseudomonadati</taxon>
        <taxon>Bacteroidota</taxon>
        <taxon>Flavobacteriia</taxon>
        <taxon>Flavobacteriales</taxon>
        <taxon>Flavobacteriaceae</taxon>
        <taxon>Flavobacterium</taxon>
    </lineage>
</organism>
<dbReference type="PROSITE" id="PS50853">
    <property type="entry name" value="FN3"/>
    <property type="match status" value="1"/>
</dbReference>
<evidence type="ECO:0000259" key="3">
    <source>
        <dbReference type="PROSITE" id="PS50853"/>
    </source>
</evidence>
<feature type="chain" id="PRO_5047502738" evidence="2">
    <location>
        <begin position="24"/>
        <end position="1240"/>
    </location>
</feature>
<dbReference type="InterPro" id="IPR036116">
    <property type="entry name" value="FN3_sf"/>
</dbReference>
<protein>
    <submittedName>
        <fullName evidence="4">T9SS type A sorting domain-containing protein</fullName>
    </submittedName>
</protein>
<dbReference type="NCBIfam" id="TIGR04183">
    <property type="entry name" value="Por_Secre_tail"/>
    <property type="match status" value="1"/>
</dbReference>
<evidence type="ECO:0000313" key="5">
    <source>
        <dbReference type="Proteomes" id="UP001597480"/>
    </source>
</evidence>
<reference evidence="5" key="1">
    <citation type="journal article" date="2019" name="Int. J. Syst. Evol. Microbiol.">
        <title>The Global Catalogue of Microorganisms (GCM) 10K type strain sequencing project: providing services to taxonomists for standard genome sequencing and annotation.</title>
        <authorList>
            <consortium name="The Broad Institute Genomics Platform"/>
            <consortium name="The Broad Institute Genome Sequencing Center for Infectious Disease"/>
            <person name="Wu L."/>
            <person name="Ma J."/>
        </authorList>
    </citation>
    <scope>NUCLEOTIDE SEQUENCE [LARGE SCALE GENOMIC DNA]</scope>
    <source>
        <strain evidence="5">KCTC 42107</strain>
    </source>
</reference>
<dbReference type="InterPro" id="IPR026444">
    <property type="entry name" value="Secre_tail"/>
</dbReference>
<dbReference type="SUPFAM" id="SSF49265">
    <property type="entry name" value="Fibronectin type III"/>
    <property type="match status" value="1"/>
</dbReference>
<dbReference type="Proteomes" id="UP001597480">
    <property type="component" value="Unassembled WGS sequence"/>
</dbReference>
<feature type="domain" description="Fibronectin type-III" evidence="3">
    <location>
        <begin position="242"/>
        <end position="339"/>
    </location>
</feature>
<dbReference type="InterPro" id="IPR003961">
    <property type="entry name" value="FN3_dom"/>
</dbReference>
<evidence type="ECO:0000256" key="1">
    <source>
        <dbReference type="ARBA" id="ARBA00022729"/>
    </source>
</evidence>
<proteinExistence type="predicted"/>
<dbReference type="EMBL" id="JBHUMD010000006">
    <property type="protein sequence ID" value="MFD2601426.1"/>
    <property type="molecule type" value="Genomic_DNA"/>
</dbReference>
<feature type="signal peptide" evidence="2">
    <location>
        <begin position="1"/>
        <end position="23"/>
    </location>
</feature>
<evidence type="ECO:0000313" key="4">
    <source>
        <dbReference type="EMBL" id="MFD2601426.1"/>
    </source>
</evidence>
<dbReference type="Pfam" id="PF18962">
    <property type="entry name" value="Por_Secre_tail"/>
    <property type="match status" value="1"/>
</dbReference>
<keyword evidence="5" id="KW-1185">Reference proteome</keyword>
<dbReference type="Gene3D" id="2.60.40.10">
    <property type="entry name" value="Immunoglobulins"/>
    <property type="match status" value="1"/>
</dbReference>
<comment type="caution">
    <text evidence="4">The sequence shown here is derived from an EMBL/GenBank/DDBJ whole genome shotgun (WGS) entry which is preliminary data.</text>
</comment>
<accession>A0ABW5NQQ4</accession>
<keyword evidence="1 2" id="KW-0732">Signal</keyword>
<dbReference type="Pfam" id="PF19081">
    <property type="entry name" value="Ig_7"/>
    <property type="match status" value="5"/>
</dbReference>